<evidence type="ECO:0000256" key="8">
    <source>
        <dbReference type="ARBA" id="ARBA00023125"/>
    </source>
</evidence>
<dbReference type="OrthoDB" id="8104048at2"/>
<keyword evidence="10 11" id="KW-0804">Transcription</keyword>
<dbReference type="GO" id="GO:0047134">
    <property type="term" value="F:protein-disulfide reductase [NAD(P)H] activity"/>
    <property type="evidence" value="ECO:0007669"/>
    <property type="project" value="TreeGrafter"/>
</dbReference>
<evidence type="ECO:0000259" key="12">
    <source>
        <dbReference type="PROSITE" id="PS51674"/>
    </source>
</evidence>
<dbReference type="GO" id="GO:0035731">
    <property type="term" value="F:dinitrosyl-iron complex binding"/>
    <property type="evidence" value="ECO:0007669"/>
    <property type="project" value="UniProtKB-UniRule"/>
</dbReference>
<dbReference type="GO" id="GO:0005737">
    <property type="term" value="C:cytoplasm"/>
    <property type="evidence" value="ECO:0007669"/>
    <property type="project" value="UniProtKB-SubCell"/>
</dbReference>
<feature type="binding site" evidence="11">
    <location>
        <position position="41"/>
    </location>
    <ligand>
        <name>[4Fe-4S] cluster</name>
        <dbReference type="ChEBI" id="CHEBI:49883"/>
    </ligand>
</feature>
<dbReference type="Pfam" id="PF02467">
    <property type="entry name" value="Whib"/>
    <property type="match status" value="1"/>
</dbReference>
<evidence type="ECO:0000256" key="4">
    <source>
        <dbReference type="ARBA" id="ARBA00022723"/>
    </source>
</evidence>
<gene>
    <name evidence="11" type="primary">whiB</name>
    <name evidence="13" type="ORF">PHY01_22080</name>
</gene>
<keyword evidence="8 11" id="KW-0238">DNA-binding</keyword>
<keyword evidence="4 11" id="KW-0479">Metal-binding</keyword>
<comment type="function">
    <text evidence="11">Acts as a transcriptional regulator. Probably redox-responsive. The apo- but not holo-form probably binds DNA.</text>
</comment>
<evidence type="ECO:0000256" key="7">
    <source>
        <dbReference type="ARBA" id="ARBA00023015"/>
    </source>
</evidence>
<dbReference type="GO" id="GO:0045892">
    <property type="term" value="P:negative regulation of DNA-templated transcription"/>
    <property type="evidence" value="ECO:0007669"/>
    <property type="project" value="TreeGrafter"/>
</dbReference>
<organism evidence="13 14">
    <name type="scientific">Pseudonocardia hydrocarbonoxydans</name>
    <dbReference type="NCBI Taxonomy" id="76726"/>
    <lineage>
        <taxon>Bacteria</taxon>
        <taxon>Bacillati</taxon>
        <taxon>Actinomycetota</taxon>
        <taxon>Actinomycetes</taxon>
        <taxon>Pseudonocardiales</taxon>
        <taxon>Pseudonocardiaceae</taxon>
        <taxon>Pseudonocardia</taxon>
    </lineage>
</organism>
<evidence type="ECO:0000256" key="10">
    <source>
        <dbReference type="ARBA" id="ARBA00023163"/>
    </source>
</evidence>
<dbReference type="PANTHER" id="PTHR38839">
    <property type="entry name" value="TRANSCRIPTIONAL REGULATOR WHID-RELATED"/>
    <property type="match status" value="1"/>
</dbReference>
<evidence type="ECO:0000256" key="5">
    <source>
        <dbReference type="ARBA" id="ARBA00023004"/>
    </source>
</evidence>
<keyword evidence="7 11" id="KW-0805">Transcription regulation</keyword>
<evidence type="ECO:0000256" key="3">
    <source>
        <dbReference type="ARBA" id="ARBA00022485"/>
    </source>
</evidence>
<keyword evidence="14" id="KW-1185">Reference proteome</keyword>
<reference evidence="13 14" key="1">
    <citation type="submission" date="2019-06" db="EMBL/GenBank/DDBJ databases">
        <title>Whole genome shotgun sequence of Pseudonocardia hydrocarbonoxydans NBRC 14498.</title>
        <authorList>
            <person name="Hosoyama A."/>
            <person name="Uohara A."/>
            <person name="Ohji S."/>
            <person name="Ichikawa N."/>
        </authorList>
    </citation>
    <scope>NUCLEOTIDE SEQUENCE [LARGE SCALE GENOMIC DNA]</scope>
    <source>
        <strain evidence="13 14">NBRC 14498</strain>
    </source>
</reference>
<keyword evidence="3 11" id="KW-0004">4Fe-4S</keyword>
<keyword evidence="5 11" id="KW-0408">Iron</keyword>
<dbReference type="RefSeq" id="WP_141278458.1">
    <property type="nucleotide sequence ID" value="NZ_BAAARZ010000004.1"/>
</dbReference>
<dbReference type="InterPro" id="IPR003482">
    <property type="entry name" value="Whib"/>
</dbReference>
<evidence type="ECO:0000256" key="1">
    <source>
        <dbReference type="ARBA" id="ARBA00004496"/>
    </source>
</evidence>
<evidence type="ECO:0000256" key="6">
    <source>
        <dbReference type="ARBA" id="ARBA00023014"/>
    </source>
</evidence>
<dbReference type="InterPro" id="IPR034768">
    <property type="entry name" value="4FE4S_WBL"/>
</dbReference>
<protein>
    <recommendedName>
        <fullName evidence="11">Transcriptional regulator WhiB</fullName>
    </recommendedName>
</protein>
<comment type="subcellular location">
    <subcellularLocation>
        <location evidence="1 11">Cytoplasm</location>
    </subcellularLocation>
</comment>
<feature type="binding site" evidence="11">
    <location>
        <position position="38"/>
    </location>
    <ligand>
        <name>[4Fe-4S] cluster</name>
        <dbReference type="ChEBI" id="CHEBI:49883"/>
    </ligand>
</feature>
<evidence type="ECO:0000256" key="11">
    <source>
        <dbReference type="HAMAP-Rule" id="MF_01479"/>
    </source>
</evidence>
<dbReference type="GO" id="GO:0003677">
    <property type="term" value="F:DNA binding"/>
    <property type="evidence" value="ECO:0007669"/>
    <property type="project" value="UniProtKB-UniRule"/>
</dbReference>
<keyword evidence="6 11" id="KW-0411">Iron-sulfur</keyword>
<dbReference type="Proteomes" id="UP000320338">
    <property type="component" value="Unassembled WGS sequence"/>
</dbReference>
<dbReference type="GO" id="GO:0046872">
    <property type="term" value="F:metal ion binding"/>
    <property type="evidence" value="ECO:0007669"/>
    <property type="project" value="UniProtKB-KW"/>
</dbReference>
<evidence type="ECO:0000256" key="9">
    <source>
        <dbReference type="ARBA" id="ARBA00023157"/>
    </source>
</evidence>
<accession>A0A4Y3WMB1</accession>
<feature type="binding site" evidence="11">
    <location>
        <position position="10"/>
    </location>
    <ligand>
        <name>[4Fe-4S] cluster</name>
        <dbReference type="ChEBI" id="CHEBI:49883"/>
    </ligand>
</feature>
<dbReference type="GO" id="GO:0051539">
    <property type="term" value="F:4 iron, 4 sulfur cluster binding"/>
    <property type="evidence" value="ECO:0007669"/>
    <property type="project" value="UniProtKB-UniRule"/>
</dbReference>
<comment type="PTM">
    <text evidence="11">The Fe-S cluster can be nitrosylated by nitric oxide (NO).</text>
</comment>
<dbReference type="EMBL" id="BJNG01000016">
    <property type="protein sequence ID" value="GEC19925.1"/>
    <property type="molecule type" value="Genomic_DNA"/>
</dbReference>
<sequence length="85" mass="9390">MTSWLDHAACRDVDPEIFFPTGVGVVADRQAVRAKEVCRRCPVAPECLSWAQVHASADGVWGGLDAGERRELRRSRRRQAEQGAA</sequence>
<comment type="cofactor">
    <cofactor evidence="11">
        <name>[4Fe-4S] cluster</name>
        <dbReference type="ChEBI" id="CHEBI:49883"/>
    </cofactor>
    <text evidence="11">Binds 1 [4Fe-4S] cluster per subunit. Following nitrosylation of the [4Fe-4S] cluster binds 1 [4Fe-8(NO)] cluster per subunit.</text>
</comment>
<proteinExistence type="inferred from homology"/>
<evidence type="ECO:0000313" key="13">
    <source>
        <dbReference type="EMBL" id="GEC19925.1"/>
    </source>
</evidence>
<keyword evidence="9 11" id="KW-1015">Disulfide bond</keyword>
<dbReference type="HAMAP" id="MF_01479">
    <property type="entry name" value="WhiB"/>
    <property type="match status" value="1"/>
</dbReference>
<name>A0A4Y3WMB1_9PSEU</name>
<evidence type="ECO:0000313" key="14">
    <source>
        <dbReference type="Proteomes" id="UP000320338"/>
    </source>
</evidence>
<feature type="binding site" evidence="11">
    <location>
        <position position="47"/>
    </location>
    <ligand>
        <name>[4Fe-4S] cluster</name>
        <dbReference type="ChEBI" id="CHEBI:49883"/>
    </ligand>
</feature>
<comment type="similarity">
    <text evidence="2 11">Belongs to the WhiB family.</text>
</comment>
<keyword evidence="11" id="KW-0963">Cytoplasm</keyword>
<evidence type="ECO:0000256" key="2">
    <source>
        <dbReference type="ARBA" id="ARBA00006597"/>
    </source>
</evidence>
<feature type="domain" description="4Fe-4S Wbl-type" evidence="12">
    <location>
        <begin position="9"/>
        <end position="71"/>
    </location>
</feature>
<comment type="caution">
    <text evidence="13">The sequence shown here is derived from an EMBL/GenBank/DDBJ whole genome shotgun (WGS) entry which is preliminary data.</text>
</comment>
<dbReference type="GO" id="GO:0045454">
    <property type="term" value="P:cell redox homeostasis"/>
    <property type="evidence" value="ECO:0007669"/>
    <property type="project" value="TreeGrafter"/>
</dbReference>
<comment type="PTM">
    <text evidence="11">Upon Fe-S cluster removal intramolecular disulfide bonds are formed.</text>
</comment>
<dbReference type="PROSITE" id="PS51674">
    <property type="entry name" value="4FE4S_WBL"/>
    <property type="match status" value="1"/>
</dbReference>
<dbReference type="AlphaFoldDB" id="A0A4Y3WMB1"/>